<dbReference type="InterPro" id="IPR018212">
    <property type="entry name" value="Na/solute_symporter_CS"/>
</dbReference>
<protein>
    <submittedName>
        <fullName evidence="14">Proline/sodium symporter PutP (TC 2.A.21.2.1) @ Propionate/sodium symporter</fullName>
    </submittedName>
</protein>
<keyword evidence="10 13" id="KW-0472">Membrane</keyword>
<reference evidence="14" key="1">
    <citation type="submission" date="2018-06" db="EMBL/GenBank/DDBJ databases">
        <authorList>
            <person name="Zhirakovskaya E."/>
        </authorList>
    </citation>
    <scope>NUCLEOTIDE SEQUENCE</scope>
</reference>
<comment type="catalytic activity">
    <reaction evidence="12">
        <text>L-proline(in) + Na(+)(in) = L-proline(out) + Na(+)(out)</text>
        <dbReference type="Rhea" id="RHEA:28967"/>
        <dbReference type="ChEBI" id="CHEBI:29101"/>
        <dbReference type="ChEBI" id="CHEBI:60039"/>
    </reaction>
</comment>
<feature type="transmembrane region" description="Helical" evidence="13">
    <location>
        <begin position="6"/>
        <end position="24"/>
    </location>
</feature>
<keyword evidence="5 13" id="KW-0812">Transmembrane</keyword>
<dbReference type="EMBL" id="UOFP01000060">
    <property type="protein sequence ID" value="VAW84630.1"/>
    <property type="molecule type" value="Genomic_DNA"/>
</dbReference>
<evidence type="ECO:0000256" key="13">
    <source>
        <dbReference type="SAM" id="Phobius"/>
    </source>
</evidence>
<sequence length="496" mass="53093">MELGTAISLAIYFIVMLGIGVYSYRVTANDVSGYMLGGRNLHPSVAALSAGASDMSGWMLMGLPGAMYLSGMSSAWIAIGLVIGAFLNYLIVAPRLRVYTEVANDSVTIPDYLENRFNDDTRLLRLLSSVVIILFFTLYTSAGVVAGGKLFESAFSMSYDTGLYVTAGVVVAYTVFGGFLAVSTTDFVQGCIMFIALILVPLVAFTEVGGVGEMSSLINGVDPTMMSLFTGATLLSVISAMAWGLGYFGQPHIIVRFMAIRSLKDVKTARRIGMSWMIVTIIGALATGLVGLAYVQKSGVELADAETIFIMLSQTLFNPLIAGFLLAAVLAAIMSTISSQLLVTSSSLTGDFYHMFVRRQASQKELVLVGRISVVIVALVAIVLAYDRESTILSLVGNAWAGFGAAFGPVIILSLYWKRMTLAGAISGMLVGAVSVLVWIYAPITINGESLSSLMYEIVPGFILCTCTILLVSRFTAEPKGIVIEQFDEMARHMNK</sequence>
<evidence type="ECO:0000256" key="2">
    <source>
        <dbReference type="ARBA" id="ARBA00006434"/>
    </source>
</evidence>
<dbReference type="GO" id="GO:0005298">
    <property type="term" value="F:proline:sodium symporter activity"/>
    <property type="evidence" value="ECO:0007669"/>
    <property type="project" value="InterPro"/>
</dbReference>
<feature type="transmembrane region" description="Helical" evidence="13">
    <location>
        <begin position="75"/>
        <end position="92"/>
    </location>
</feature>
<feature type="transmembrane region" description="Helical" evidence="13">
    <location>
        <begin position="454"/>
        <end position="472"/>
    </location>
</feature>
<evidence type="ECO:0000256" key="5">
    <source>
        <dbReference type="ARBA" id="ARBA00022692"/>
    </source>
</evidence>
<dbReference type="CDD" id="cd11475">
    <property type="entry name" value="SLC5sbd_PutP"/>
    <property type="match status" value="1"/>
</dbReference>
<evidence type="ECO:0000256" key="7">
    <source>
        <dbReference type="ARBA" id="ARBA00022989"/>
    </source>
</evidence>
<dbReference type="NCBIfam" id="TIGR00813">
    <property type="entry name" value="sss"/>
    <property type="match status" value="1"/>
</dbReference>
<dbReference type="AlphaFoldDB" id="A0A3B0Z6M6"/>
<evidence type="ECO:0000256" key="10">
    <source>
        <dbReference type="ARBA" id="ARBA00023136"/>
    </source>
</evidence>
<keyword evidence="6" id="KW-0769">Symport</keyword>
<evidence type="ECO:0000256" key="3">
    <source>
        <dbReference type="ARBA" id="ARBA00022448"/>
    </source>
</evidence>
<evidence type="ECO:0000256" key="8">
    <source>
        <dbReference type="ARBA" id="ARBA00023053"/>
    </source>
</evidence>
<feature type="transmembrane region" description="Helical" evidence="13">
    <location>
        <begin position="366"/>
        <end position="386"/>
    </location>
</feature>
<feature type="transmembrane region" description="Helical" evidence="13">
    <location>
        <begin position="316"/>
        <end position="345"/>
    </location>
</feature>
<dbReference type="NCBIfam" id="TIGR02121">
    <property type="entry name" value="Na_Pro_sym"/>
    <property type="match status" value="1"/>
</dbReference>
<dbReference type="InterPro" id="IPR001734">
    <property type="entry name" value="Na/solute_symporter"/>
</dbReference>
<dbReference type="InterPro" id="IPR011851">
    <property type="entry name" value="Na/Pro_symporter"/>
</dbReference>
<keyword evidence="11" id="KW-0739">Sodium transport</keyword>
<evidence type="ECO:0000313" key="14">
    <source>
        <dbReference type="EMBL" id="VAW84630.1"/>
    </source>
</evidence>
<dbReference type="InterPro" id="IPR050277">
    <property type="entry name" value="Sodium:Solute_Symporter"/>
</dbReference>
<dbReference type="GO" id="GO:0005886">
    <property type="term" value="C:plasma membrane"/>
    <property type="evidence" value="ECO:0007669"/>
    <property type="project" value="UniProtKB-SubCell"/>
</dbReference>
<evidence type="ECO:0000256" key="4">
    <source>
        <dbReference type="ARBA" id="ARBA00022475"/>
    </source>
</evidence>
<keyword evidence="8" id="KW-0915">Sodium</keyword>
<name>A0A3B0Z6M6_9ZZZZ</name>
<proteinExistence type="inferred from homology"/>
<evidence type="ECO:0000256" key="1">
    <source>
        <dbReference type="ARBA" id="ARBA00004651"/>
    </source>
</evidence>
<evidence type="ECO:0000256" key="12">
    <source>
        <dbReference type="ARBA" id="ARBA00033708"/>
    </source>
</evidence>
<gene>
    <name evidence="14" type="ORF">MNBD_GAMMA18-2070</name>
</gene>
<keyword evidence="9" id="KW-0406">Ion transport</keyword>
<keyword evidence="4" id="KW-1003">Cell membrane</keyword>
<dbReference type="InterPro" id="IPR038377">
    <property type="entry name" value="Na/Glc_symporter_sf"/>
</dbReference>
<feature type="transmembrane region" description="Helical" evidence="13">
    <location>
        <begin position="392"/>
        <end position="415"/>
    </location>
</feature>
<feature type="transmembrane region" description="Helical" evidence="13">
    <location>
        <begin position="187"/>
        <end position="205"/>
    </location>
</feature>
<comment type="subcellular location">
    <subcellularLocation>
        <location evidence="1">Cell membrane</location>
        <topology evidence="1">Multi-pass membrane protein</topology>
    </subcellularLocation>
</comment>
<keyword evidence="7 13" id="KW-1133">Transmembrane helix</keyword>
<keyword evidence="3" id="KW-0813">Transport</keyword>
<feature type="transmembrane region" description="Helical" evidence="13">
    <location>
        <begin position="162"/>
        <end position="182"/>
    </location>
</feature>
<dbReference type="PROSITE" id="PS00457">
    <property type="entry name" value="NA_SOLUT_SYMP_2"/>
    <property type="match status" value="1"/>
</dbReference>
<dbReference type="PANTHER" id="PTHR48086:SF3">
    <property type="entry name" value="SODIUM_PROLINE SYMPORTER"/>
    <property type="match status" value="1"/>
</dbReference>
<accession>A0A3B0Z6M6</accession>
<evidence type="ECO:0000256" key="9">
    <source>
        <dbReference type="ARBA" id="ARBA00023065"/>
    </source>
</evidence>
<dbReference type="Pfam" id="PF00474">
    <property type="entry name" value="SSF"/>
    <property type="match status" value="1"/>
</dbReference>
<feature type="transmembrane region" description="Helical" evidence="13">
    <location>
        <begin position="225"/>
        <end position="248"/>
    </location>
</feature>
<evidence type="ECO:0000256" key="11">
    <source>
        <dbReference type="ARBA" id="ARBA00023201"/>
    </source>
</evidence>
<feature type="transmembrane region" description="Helical" evidence="13">
    <location>
        <begin position="123"/>
        <end position="142"/>
    </location>
</feature>
<evidence type="ECO:0000256" key="6">
    <source>
        <dbReference type="ARBA" id="ARBA00022847"/>
    </source>
</evidence>
<dbReference type="FunFam" id="1.20.1730.10:FF:000002">
    <property type="entry name" value="Sodium/proline symporter"/>
    <property type="match status" value="1"/>
</dbReference>
<feature type="transmembrane region" description="Helical" evidence="13">
    <location>
        <begin position="274"/>
        <end position="296"/>
    </location>
</feature>
<comment type="similarity">
    <text evidence="2">Belongs to the sodium:solute symporter (SSF) (TC 2.A.21) family.</text>
</comment>
<dbReference type="PANTHER" id="PTHR48086">
    <property type="entry name" value="SODIUM/PROLINE SYMPORTER-RELATED"/>
    <property type="match status" value="1"/>
</dbReference>
<dbReference type="GO" id="GO:0015824">
    <property type="term" value="P:proline transport"/>
    <property type="evidence" value="ECO:0007669"/>
    <property type="project" value="InterPro"/>
</dbReference>
<dbReference type="PROSITE" id="PS50283">
    <property type="entry name" value="NA_SOLUT_SYMP_3"/>
    <property type="match status" value="1"/>
</dbReference>
<dbReference type="Gene3D" id="1.20.1730.10">
    <property type="entry name" value="Sodium/glucose cotransporter"/>
    <property type="match status" value="1"/>
</dbReference>
<organism evidence="14">
    <name type="scientific">hydrothermal vent metagenome</name>
    <dbReference type="NCBI Taxonomy" id="652676"/>
    <lineage>
        <taxon>unclassified sequences</taxon>
        <taxon>metagenomes</taxon>
        <taxon>ecological metagenomes</taxon>
    </lineage>
</organism>
<dbReference type="GO" id="GO:0015193">
    <property type="term" value="F:L-proline transmembrane transporter activity"/>
    <property type="evidence" value="ECO:0007669"/>
    <property type="project" value="TreeGrafter"/>
</dbReference>
<feature type="transmembrane region" description="Helical" evidence="13">
    <location>
        <begin position="422"/>
        <end position="442"/>
    </location>
</feature>
<dbReference type="PROSITE" id="PS00456">
    <property type="entry name" value="NA_SOLUT_SYMP_1"/>
    <property type="match status" value="1"/>
</dbReference>
<dbReference type="GO" id="GO:0031402">
    <property type="term" value="F:sodium ion binding"/>
    <property type="evidence" value="ECO:0007669"/>
    <property type="project" value="InterPro"/>
</dbReference>